<dbReference type="KEGG" id="bstg:WT74_29605"/>
<evidence type="ECO:0000313" key="8">
    <source>
        <dbReference type="EMBL" id="KAB0636052.1"/>
    </source>
</evidence>
<name>A0A104NKK6_9BURK</name>
<proteinExistence type="inferred from homology"/>
<evidence type="ECO:0000313" key="10">
    <source>
        <dbReference type="EMBL" id="RQY80595.1"/>
    </source>
</evidence>
<evidence type="ECO:0000256" key="4">
    <source>
        <dbReference type="ARBA" id="ARBA00022692"/>
    </source>
</evidence>
<dbReference type="Pfam" id="PF03994">
    <property type="entry name" value="DUF350"/>
    <property type="match status" value="1"/>
</dbReference>
<reference evidence="9 11" key="1">
    <citation type="submission" date="2015-11" db="EMBL/GenBank/DDBJ databases">
        <title>Expanding the genomic diversity of Burkholderia species for the development of highly accurate diagnostics.</title>
        <authorList>
            <person name="Sahl J."/>
            <person name="Keim P."/>
            <person name="Wagner D."/>
        </authorList>
    </citation>
    <scope>NUCLEOTIDE SEQUENCE [LARGE SCALE GENOMIC DNA]</scope>
    <source>
        <strain evidence="9 11">MSMB1960WGS</strain>
    </source>
</reference>
<dbReference type="EMBL" id="LPHB01000053">
    <property type="protein sequence ID" value="KWA59557.1"/>
    <property type="molecule type" value="Genomic_DNA"/>
</dbReference>
<keyword evidence="12" id="KW-1185">Reference proteome</keyword>
<keyword evidence="6 7" id="KW-0472">Membrane</keyword>
<evidence type="ECO:0000256" key="6">
    <source>
        <dbReference type="ARBA" id="ARBA00023136"/>
    </source>
</evidence>
<evidence type="ECO:0000256" key="5">
    <source>
        <dbReference type="ARBA" id="ARBA00022989"/>
    </source>
</evidence>
<organism evidence="9">
    <name type="scientific">Burkholderia stagnalis</name>
    <dbReference type="NCBI Taxonomy" id="1503054"/>
    <lineage>
        <taxon>Bacteria</taxon>
        <taxon>Pseudomonadati</taxon>
        <taxon>Pseudomonadota</taxon>
        <taxon>Betaproteobacteria</taxon>
        <taxon>Burkholderiales</taxon>
        <taxon>Burkholderiaceae</taxon>
        <taxon>Burkholderia</taxon>
        <taxon>Burkholderia cepacia complex</taxon>
    </lineage>
</organism>
<protein>
    <submittedName>
        <fullName evidence="8">DUF350 domain-containing protein</fullName>
    </submittedName>
</protein>
<evidence type="ECO:0000256" key="3">
    <source>
        <dbReference type="ARBA" id="ARBA00022475"/>
    </source>
</evidence>
<comment type="similarity">
    <text evidence="2">Belongs to the UPF0719 family.</text>
</comment>
<dbReference type="InterPro" id="IPR007140">
    <property type="entry name" value="DUF350"/>
</dbReference>
<dbReference type="GeneID" id="93055317"/>
<dbReference type="EMBL" id="VZOK01000032">
    <property type="protein sequence ID" value="KAB0636052.1"/>
    <property type="molecule type" value="Genomic_DNA"/>
</dbReference>
<feature type="transmembrane region" description="Helical" evidence="7">
    <location>
        <begin position="72"/>
        <end position="94"/>
    </location>
</feature>
<comment type="caution">
    <text evidence="9">The sequence shown here is derived from an EMBL/GenBank/DDBJ whole genome shotgun (WGS) entry which is preliminary data.</text>
</comment>
<keyword evidence="3" id="KW-1003">Cell membrane</keyword>
<dbReference type="STRING" id="1503054.WT74_29605"/>
<evidence type="ECO:0000256" key="1">
    <source>
        <dbReference type="ARBA" id="ARBA00004651"/>
    </source>
</evidence>
<comment type="subcellular location">
    <subcellularLocation>
        <location evidence="1">Cell membrane</location>
        <topology evidence="1">Multi-pass membrane protein</topology>
    </subcellularLocation>
</comment>
<sequence>MNSAFSYAVHLLSAFVLLLAFAAVYLKVTPFDELALIRDGNVAAMLSFGGALVGFCLTLASSIAHNSTLGAVVMWAVGAMLVQVLTYAGLTRMMPGMNHAIEDRNAAMGGLMGTASLVVGIINAACLT</sequence>
<evidence type="ECO:0000313" key="9">
    <source>
        <dbReference type="EMBL" id="KWA59557.1"/>
    </source>
</evidence>
<gene>
    <name evidence="10" type="ORF">DF017_33985</name>
    <name evidence="8" type="ORF">F7R25_21275</name>
    <name evidence="9" type="ORF">WT44_18495</name>
</gene>
<dbReference type="Proteomes" id="UP000473470">
    <property type="component" value="Unassembled WGS sequence"/>
</dbReference>
<keyword evidence="5 7" id="KW-1133">Transmembrane helix</keyword>
<dbReference type="PANTHER" id="PTHR40043:SF1">
    <property type="entry name" value="UPF0719 INNER MEMBRANE PROTEIN YJFL"/>
    <property type="match status" value="1"/>
</dbReference>
<evidence type="ECO:0000313" key="13">
    <source>
        <dbReference type="Proteomes" id="UP000473470"/>
    </source>
</evidence>
<evidence type="ECO:0000313" key="12">
    <source>
        <dbReference type="Proteomes" id="UP000281098"/>
    </source>
</evidence>
<dbReference type="GO" id="GO:0005886">
    <property type="term" value="C:plasma membrane"/>
    <property type="evidence" value="ECO:0007669"/>
    <property type="project" value="UniProtKB-SubCell"/>
</dbReference>
<feature type="transmembrane region" description="Helical" evidence="7">
    <location>
        <begin position="42"/>
        <end position="60"/>
    </location>
</feature>
<reference evidence="10 12" key="2">
    <citation type="submission" date="2018-08" db="EMBL/GenBank/DDBJ databases">
        <title>Comparative analysis of Burkholderia isolates from Puerto Rico.</title>
        <authorList>
            <person name="Hall C."/>
            <person name="Sahl J."/>
            <person name="Wagner D."/>
        </authorList>
    </citation>
    <scope>NUCLEOTIDE SEQUENCE [LARGE SCALE GENOMIC DNA]</scope>
    <source>
        <strain evidence="10 12">Bp8966</strain>
    </source>
</reference>
<keyword evidence="4 7" id="KW-0812">Transmembrane</keyword>
<reference evidence="8 13" key="3">
    <citation type="submission" date="2019-09" db="EMBL/GenBank/DDBJ databases">
        <title>Draft genome sequences of 48 bacterial type strains from the CCUG.</title>
        <authorList>
            <person name="Tunovic T."/>
            <person name="Pineiro-Iglesias B."/>
            <person name="Unosson C."/>
            <person name="Inganas E."/>
            <person name="Ohlen M."/>
            <person name="Cardew S."/>
            <person name="Jensie-Markopoulos S."/>
            <person name="Salva-Serra F."/>
            <person name="Jaen-Luchoro D."/>
            <person name="Karlsson R."/>
            <person name="Svensson-Stadler L."/>
            <person name="Chun J."/>
            <person name="Moore E."/>
        </authorList>
    </citation>
    <scope>NUCLEOTIDE SEQUENCE [LARGE SCALE GENOMIC DNA]</scope>
    <source>
        <strain evidence="8 13">CCUG 65686</strain>
    </source>
</reference>
<accession>A0A104NKK6</accession>
<evidence type="ECO:0000313" key="11">
    <source>
        <dbReference type="Proteomes" id="UP000068603"/>
    </source>
</evidence>
<dbReference type="Proteomes" id="UP000281098">
    <property type="component" value="Unassembled WGS sequence"/>
</dbReference>
<dbReference type="Proteomes" id="UP000068603">
    <property type="component" value="Unassembled WGS sequence"/>
</dbReference>
<evidence type="ECO:0000256" key="7">
    <source>
        <dbReference type="SAM" id="Phobius"/>
    </source>
</evidence>
<dbReference type="AlphaFoldDB" id="A0A104NKK6"/>
<feature type="transmembrane region" description="Helical" evidence="7">
    <location>
        <begin position="106"/>
        <end position="127"/>
    </location>
</feature>
<dbReference type="EMBL" id="QTPM01000077">
    <property type="protein sequence ID" value="RQY80595.1"/>
    <property type="molecule type" value="Genomic_DNA"/>
</dbReference>
<dbReference type="PANTHER" id="PTHR40043">
    <property type="entry name" value="UPF0719 INNER MEMBRANE PROTEIN YJFL"/>
    <property type="match status" value="1"/>
</dbReference>
<evidence type="ECO:0000256" key="2">
    <source>
        <dbReference type="ARBA" id="ARBA00005779"/>
    </source>
</evidence>
<dbReference type="RefSeq" id="WP_059804383.1">
    <property type="nucleotide sequence ID" value="NZ_CABVPM010000018.1"/>
</dbReference>